<feature type="repeat" description="ANK" evidence="3">
    <location>
        <begin position="1060"/>
        <end position="1093"/>
    </location>
</feature>
<feature type="repeat" description="ANK" evidence="3">
    <location>
        <begin position="1130"/>
        <end position="1164"/>
    </location>
</feature>
<accession>A0AAV7ZGD9</accession>
<dbReference type="Pfam" id="PF12796">
    <property type="entry name" value="Ank_2"/>
    <property type="match status" value="3"/>
</dbReference>
<feature type="repeat" description="ANK" evidence="3">
    <location>
        <begin position="986"/>
        <end position="1020"/>
    </location>
</feature>
<evidence type="ECO:0000256" key="3">
    <source>
        <dbReference type="PROSITE-ProRule" id="PRU00023"/>
    </source>
</evidence>
<feature type="region of interest" description="Disordered" evidence="5">
    <location>
        <begin position="1234"/>
        <end position="1279"/>
    </location>
</feature>
<dbReference type="InterPro" id="IPR036770">
    <property type="entry name" value="Ankyrin_rpt-contain_sf"/>
</dbReference>
<proteinExistence type="predicted"/>
<feature type="repeat" description="ANK" evidence="3">
    <location>
        <begin position="1094"/>
        <end position="1128"/>
    </location>
</feature>
<keyword evidence="2 3" id="KW-0040">ANK repeat</keyword>
<evidence type="ECO:0000259" key="6">
    <source>
        <dbReference type="SMART" id="SM00666"/>
    </source>
</evidence>
<dbReference type="InterPro" id="IPR000270">
    <property type="entry name" value="PB1_dom"/>
</dbReference>
<dbReference type="InterPro" id="IPR051165">
    <property type="entry name" value="Multifunctional_ANK_Repeat"/>
</dbReference>
<sequence length="1412" mass="162216">MNQLQKELKDLQEQLQNQQNKKTLTGMQVQEIQTEITKFQNLLGILPEPTNKNITAKFSYNKKSKEFEINSGISFLELKTIVNTKIEKSHYVTYFDISRDEVIIEDDKDLTNAIQEYLGLLRDHYTNESTNNPPLQFNLYTKNKYAQLLKKNSINIEEKKNIQLINEEENNINQQTLTVTFKISFSKQFPFRYIKFPLEMPFFELQENFKKIFGNFSEMKFRDLEQELIPVSGEDSWRYCISEVCAMNILEQNQDKKENIPMKKIFNTLSATKSTNKLRPEASFRKKKINKYVTTRNLKEVSNQQEPNTPQLKFTYSKHLIVRDGRLDSIETRFDQESINAYDLSGLKPIHVVFLSSKNPQETAKKLQNLGAELNSLTTKGETVLHMLCKSENLNLETLKFLLENKIDPNVQNKSGQTALSYLCERADCNLKFVERLIQGGADPNLVRADGCSPILLACRSKLSISIIKLLLNYGVDLTLKSKSGHLPLHGYLTTGFLKRKTIPKVVQLLISKENSLTKTVDTRGLLPIHLGCRDCFNSPEIIKILIGDGEQINQLSSGGYAPIHYLCQAHPINLTSLKLLLNHEKIDLNLVSTAKSFLGWNAIHFLCTNKSLNIQIIKEFFEKGLNFNLQTENDLLTPIHIICKKRNFKRKKKKSKSNDSKITSGIYFDSGSGIVSDSGSDFDSGSGSGSGSESNSNPRQSAKSKSNSGSNSDEIIIIQEKISNDTNSNSISISNEKTINEDNDQDNININKVIIESIWNESEDEDEEEVEGDEQKNNGANGSINDDEEDELNEQIGEFDEMLSNVCSETLQENTIIEIVTYLVENNNINLELKDKNGKTAFDYLWEKQSKPCPEEIELMKLFIKKGIKINKQHKEDLTLMDIIPVKDQLINHNLLTKAISIGLDPEKRNKNGMSALHIACCSKNREITIIRKLLKYNIQTNICDYYGQTALHLVCKNDPNLYKIKLLLNLAKNPKININQQNKFGLTALHLLSKQNPTPIESILFLLNNDADISITDHFGNNALLFACYSTNPSLKLIKLLVDKKSDVNIKVHSGWLKDDTPLIACCKKSQNKEIISLLLQNGANPNDRDKMGNTPLHFLFSIKPFNIKAILLLVKSNANLNLKNYLSGNSPIHLISKFKNFNQNFLNFLVINDANFDLQNDKSLTPFDLMKENTINIIKTIQKLMMEINESQKQEIKELLLQNFYSTELQRKLNKIKNKMKKNKIELEKEKMSLNDDDDDDVVDEDDVGNDNDNNVDTFDSNDDNEEEKENKNEEDFEEEDFVFITYDDDEIVNYVEEDDDEYYQQQIQNLKDKVKSKKKVNSKLEKEYSESKISINKLKQENKLLKKKNDQNLKEFSEFSESTEKKNTKRIVSTYKLYSKLKFQQYKYKKMIKKLKIENRSLKKKLLK</sequence>
<dbReference type="InterPro" id="IPR002110">
    <property type="entry name" value="Ankyrin_rpt"/>
</dbReference>
<evidence type="ECO:0000256" key="2">
    <source>
        <dbReference type="ARBA" id="ARBA00023043"/>
    </source>
</evidence>
<evidence type="ECO:0000256" key="1">
    <source>
        <dbReference type="ARBA" id="ARBA00022737"/>
    </source>
</evidence>
<keyword evidence="1" id="KW-0677">Repeat</keyword>
<feature type="repeat" description="ANK" evidence="3">
    <location>
        <begin position="913"/>
        <end position="947"/>
    </location>
</feature>
<evidence type="ECO:0000313" key="8">
    <source>
        <dbReference type="Proteomes" id="UP001146793"/>
    </source>
</evidence>
<reference evidence="7" key="1">
    <citation type="submission" date="2022-08" db="EMBL/GenBank/DDBJ databases">
        <title>Novel sulphate-reducing endosymbionts in the free-living metamonad Anaeramoeba.</title>
        <authorList>
            <person name="Jerlstrom-Hultqvist J."/>
            <person name="Cepicka I."/>
            <person name="Gallot-Lavallee L."/>
            <person name="Salas-Leiva D."/>
            <person name="Curtis B.A."/>
            <person name="Zahonova K."/>
            <person name="Pipaliya S."/>
            <person name="Dacks J."/>
            <person name="Roger A.J."/>
        </authorList>
    </citation>
    <scope>NUCLEOTIDE SEQUENCE</scope>
    <source>
        <strain evidence="7">Busselton2</strain>
    </source>
</reference>
<evidence type="ECO:0000256" key="4">
    <source>
        <dbReference type="SAM" id="Coils"/>
    </source>
</evidence>
<dbReference type="SUPFAM" id="SSF48403">
    <property type="entry name" value="Ankyrin repeat"/>
    <property type="match status" value="3"/>
</dbReference>
<feature type="coiled-coil region" evidence="4">
    <location>
        <begin position="1"/>
        <end position="28"/>
    </location>
</feature>
<dbReference type="EMBL" id="JANTQA010000032">
    <property type="protein sequence ID" value="KAJ3439472.1"/>
    <property type="molecule type" value="Genomic_DNA"/>
</dbReference>
<dbReference type="Gene3D" id="1.25.40.20">
    <property type="entry name" value="Ankyrin repeat-containing domain"/>
    <property type="match status" value="5"/>
</dbReference>
<protein>
    <submittedName>
        <fullName evidence="7">Molting protein mlt-4</fullName>
    </submittedName>
</protein>
<feature type="repeat" description="ANK" evidence="3">
    <location>
        <begin position="380"/>
        <end position="414"/>
    </location>
</feature>
<gene>
    <name evidence="7" type="ORF">M0812_15501</name>
</gene>
<feature type="coiled-coil region" evidence="4">
    <location>
        <begin position="1311"/>
        <end position="1359"/>
    </location>
</feature>
<name>A0AAV7ZGD9_9EUKA</name>
<feature type="compositionally biased region" description="Acidic residues" evidence="5">
    <location>
        <begin position="1238"/>
        <end position="1253"/>
    </location>
</feature>
<comment type="caution">
    <text evidence="7">The sequence shown here is derived from an EMBL/GenBank/DDBJ whole genome shotgun (WGS) entry which is preliminary data.</text>
</comment>
<dbReference type="Proteomes" id="UP001146793">
    <property type="component" value="Unassembled WGS sequence"/>
</dbReference>
<feature type="region of interest" description="Disordered" evidence="5">
    <location>
        <begin position="761"/>
        <end position="789"/>
    </location>
</feature>
<feature type="repeat" description="ANK" evidence="3">
    <location>
        <begin position="450"/>
        <end position="483"/>
    </location>
</feature>
<feature type="domain" description="PB1" evidence="6">
    <location>
        <begin position="53"/>
        <end position="142"/>
    </location>
</feature>
<evidence type="ECO:0000256" key="5">
    <source>
        <dbReference type="SAM" id="MobiDB-lite"/>
    </source>
</evidence>
<evidence type="ECO:0000313" key="7">
    <source>
        <dbReference type="EMBL" id="KAJ3439472.1"/>
    </source>
</evidence>
<dbReference type="PROSITE" id="PS50088">
    <property type="entry name" value="ANK_REPEAT"/>
    <property type="match status" value="7"/>
</dbReference>
<keyword evidence="4" id="KW-0175">Coiled coil</keyword>
<organism evidence="7 8">
    <name type="scientific">Anaeramoeba flamelloides</name>
    <dbReference type="NCBI Taxonomy" id="1746091"/>
    <lineage>
        <taxon>Eukaryota</taxon>
        <taxon>Metamonada</taxon>
        <taxon>Anaeramoebidae</taxon>
        <taxon>Anaeramoeba</taxon>
    </lineage>
</organism>
<feature type="compositionally biased region" description="Low complexity" evidence="5">
    <location>
        <begin position="680"/>
        <end position="713"/>
    </location>
</feature>
<dbReference type="SMART" id="SM00248">
    <property type="entry name" value="ANK"/>
    <property type="match status" value="15"/>
</dbReference>
<dbReference type="PANTHER" id="PTHR24123">
    <property type="entry name" value="ANKYRIN REPEAT-CONTAINING"/>
    <property type="match status" value="1"/>
</dbReference>
<feature type="compositionally biased region" description="Acidic residues" evidence="5">
    <location>
        <begin position="762"/>
        <end position="773"/>
    </location>
</feature>
<feature type="region of interest" description="Disordered" evidence="5">
    <location>
        <begin position="680"/>
        <end position="714"/>
    </location>
</feature>
<dbReference type="SMART" id="SM00666">
    <property type="entry name" value="PB1"/>
    <property type="match status" value="1"/>
</dbReference>